<gene>
    <name evidence="2" type="ORF">A2758_01375</name>
</gene>
<keyword evidence="1" id="KW-1133">Transmembrane helix</keyword>
<evidence type="ECO:0008006" key="4">
    <source>
        <dbReference type="Google" id="ProtNLM"/>
    </source>
</evidence>
<feature type="transmembrane region" description="Helical" evidence="1">
    <location>
        <begin position="59"/>
        <end position="81"/>
    </location>
</feature>
<keyword evidence="1" id="KW-0812">Transmembrane</keyword>
<comment type="caution">
    <text evidence="2">The sequence shown here is derived from an EMBL/GenBank/DDBJ whole genome shotgun (WGS) entry which is preliminary data.</text>
</comment>
<dbReference type="InterPro" id="IPR010406">
    <property type="entry name" value="DUF1003"/>
</dbReference>
<proteinExistence type="predicted"/>
<reference evidence="2 3" key="1">
    <citation type="journal article" date="2016" name="Nat. Commun.">
        <title>Thousands of microbial genomes shed light on interconnected biogeochemical processes in an aquifer system.</title>
        <authorList>
            <person name="Anantharaman K."/>
            <person name="Brown C.T."/>
            <person name="Hug L.A."/>
            <person name="Sharon I."/>
            <person name="Castelle C.J."/>
            <person name="Probst A.J."/>
            <person name="Thomas B.C."/>
            <person name="Singh A."/>
            <person name="Wilkins M.J."/>
            <person name="Karaoz U."/>
            <person name="Brodie E.L."/>
            <person name="Williams K.H."/>
            <person name="Hubbard S.S."/>
            <person name="Banfield J.F."/>
        </authorList>
    </citation>
    <scope>NUCLEOTIDE SEQUENCE [LARGE SCALE GENOMIC DNA]</scope>
</reference>
<evidence type="ECO:0000256" key="1">
    <source>
        <dbReference type="SAM" id="Phobius"/>
    </source>
</evidence>
<organism evidence="2 3">
    <name type="scientific">Candidatus Zambryskibacteria bacterium RIFCSPHIGHO2_01_FULL_49_18</name>
    <dbReference type="NCBI Taxonomy" id="1802740"/>
    <lineage>
        <taxon>Bacteria</taxon>
        <taxon>Candidatus Zambryskiibacteriota</taxon>
    </lineage>
</organism>
<name>A0A1G2T374_9BACT</name>
<accession>A0A1G2T374</accession>
<dbReference type="Pfam" id="PF06210">
    <property type="entry name" value="DUF1003"/>
    <property type="match status" value="1"/>
</dbReference>
<dbReference type="EMBL" id="MHVJ01000015">
    <property type="protein sequence ID" value="OHA91031.1"/>
    <property type="molecule type" value="Genomic_DNA"/>
</dbReference>
<feature type="transmembrane region" description="Helical" evidence="1">
    <location>
        <begin position="27"/>
        <end position="47"/>
    </location>
</feature>
<evidence type="ECO:0000313" key="2">
    <source>
        <dbReference type="EMBL" id="OHA91031.1"/>
    </source>
</evidence>
<dbReference type="AlphaFoldDB" id="A0A1G2T374"/>
<evidence type="ECO:0000313" key="3">
    <source>
        <dbReference type="Proteomes" id="UP000178612"/>
    </source>
</evidence>
<dbReference type="Proteomes" id="UP000178612">
    <property type="component" value="Unassembled WGS sequence"/>
</dbReference>
<sequence length="134" mass="15511">MLSNGQYRPHRATLTGAERFAVAMHRLIGSLGFFFLILVWTIVWLAWNMFAPAELRFDPAPAFVIWLFASNILQLILLPIIMVGQNIEGRAAEWRAQKDFEVDRQAQQEIEVIIAHLENQNEMLLEIARKIDHK</sequence>
<keyword evidence="1" id="KW-0472">Membrane</keyword>
<protein>
    <recommendedName>
        <fullName evidence="4">DUF1003 domain-containing protein</fullName>
    </recommendedName>
</protein>